<evidence type="ECO:0000313" key="3">
    <source>
        <dbReference type="Proteomes" id="UP001596072"/>
    </source>
</evidence>
<proteinExistence type="predicted"/>
<evidence type="ECO:0000313" key="2">
    <source>
        <dbReference type="EMBL" id="MFC5728613.1"/>
    </source>
</evidence>
<sequence>MEQVSRTLATGMPSDTGEPDTTPEVETGSLSVPRWRYDSAVHAARALNAFRS</sequence>
<keyword evidence="3" id="KW-1185">Reference proteome</keyword>
<organism evidence="2 3">
    <name type="scientific">Nocardioides vastitatis</name>
    <dbReference type="NCBI Taxonomy" id="2568655"/>
    <lineage>
        <taxon>Bacteria</taxon>
        <taxon>Bacillati</taxon>
        <taxon>Actinomycetota</taxon>
        <taxon>Actinomycetes</taxon>
        <taxon>Propionibacteriales</taxon>
        <taxon>Nocardioidaceae</taxon>
        <taxon>Nocardioides</taxon>
    </lineage>
</organism>
<reference evidence="3" key="1">
    <citation type="journal article" date="2019" name="Int. J. Syst. Evol. Microbiol.">
        <title>The Global Catalogue of Microorganisms (GCM) 10K type strain sequencing project: providing services to taxonomists for standard genome sequencing and annotation.</title>
        <authorList>
            <consortium name="The Broad Institute Genomics Platform"/>
            <consortium name="The Broad Institute Genome Sequencing Center for Infectious Disease"/>
            <person name="Wu L."/>
            <person name="Ma J."/>
        </authorList>
    </citation>
    <scope>NUCLEOTIDE SEQUENCE [LARGE SCALE GENOMIC DNA]</scope>
    <source>
        <strain evidence="3">YIM 94188</strain>
    </source>
</reference>
<comment type="caution">
    <text evidence="2">The sequence shown here is derived from an EMBL/GenBank/DDBJ whole genome shotgun (WGS) entry which is preliminary data.</text>
</comment>
<dbReference type="EMBL" id="JBHSNS010000002">
    <property type="protein sequence ID" value="MFC5728613.1"/>
    <property type="molecule type" value="Genomic_DNA"/>
</dbReference>
<feature type="region of interest" description="Disordered" evidence="1">
    <location>
        <begin position="1"/>
        <end position="31"/>
    </location>
</feature>
<name>A0ABW0ZHQ3_9ACTN</name>
<gene>
    <name evidence="2" type="ORF">ACFPQB_06755</name>
</gene>
<accession>A0ABW0ZHQ3</accession>
<protein>
    <submittedName>
        <fullName evidence="2">Uncharacterized protein</fullName>
    </submittedName>
</protein>
<dbReference type="RefSeq" id="WP_168798469.1">
    <property type="nucleotide sequence ID" value="NZ_JBHSNS010000002.1"/>
</dbReference>
<dbReference type="Proteomes" id="UP001596072">
    <property type="component" value="Unassembled WGS sequence"/>
</dbReference>
<evidence type="ECO:0000256" key="1">
    <source>
        <dbReference type="SAM" id="MobiDB-lite"/>
    </source>
</evidence>